<dbReference type="RefSeq" id="WP_184566503.1">
    <property type="nucleotide sequence ID" value="NZ_BAAARS010000012.1"/>
</dbReference>
<evidence type="ECO:0000256" key="1">
    <source>
        <dbReference type="SAM" id="MobiDB-lite"/>
    </source>
</evidence>
<accession>A0A7W9THX1</accession>
<sequence length="127" mass="13212">MSTSSFSSSRSRRIATAASALTVIALPALLLALVIGAGVPESWWPHTGEAFAVESPSGSARQDACESNSGPAKEHCERGHRSPTFTASTDEAHPDGARAAWMLVPPAAVLTAVVVWPRRGAAGHGRR</sequence>
<feature type="compositionally biased region" description="Polar residues" evidence="1">
    <location>
        <begin position="56"/>
        <end position="70"/>
    </location>
</feature>
<keyword evidence="4" id="KW-1185">Reference proteome</keyword>
<keyword evidence="2" id="KW-0472">Membrane</keyword>
<evidence type="ECO:0000313" key="3">
    <source>
        <dbReference type="EMBL" id="MBB6081053.1"/>
    </source>
</evidence>
<proteinExistence type="predicted"/>
<feature type="region of interest" description="Disordered" evidence="1">
    <location>
        <begin position="54"/>
        <end position="92"/>
    </location>
</feature>
<comment type="caution">
    <text evidence="3">The sequence shown here is derived from an EMBL/GenBank/DDBJ whole genome shotgun (WGS) entry which is preliminary data.</text>
</comment>
<protein>
    <submittedName>
        <fullName evidence="3">Uncharacterized protein</fullName>
    </submittedName>
</protein>
<gene>
    <name evidence="3" type="ORF">HNR57_007004</name>
</gene>
<dbReference type="Proteomes" id="UP000591537">
    <property type="component" value="Unassembled WGS sequence"/>
</dbReference>
<feature type="transmembrane region" description="Helical" evidence="2">
    <location>
        <begin position="99"/>
        <end position="117"/>
    </location>
</feature>
<keyword evidence="2" id="KW-0812">Transmembrane</keyword>
<name>A0A7W9THX1_9ACTN</name>
<dbReference type="EMBL" id="JACHGV010000015">
    <property type="protein sequence ID" value="MBB6081053.1"/>
    <property type="molecule type" value="Genomic_DNA"/>
</dbReference>
<organism evidence="3 4">
    <name type="scientific">Streptomyces paradoxus</name>
    <dbReference type="NCBI Taxonomy" id="66375"/>
    <lineage>
        <taxon>Bacteria</taxon>
        <taxon>Bacillati</taxon>
        <taxon>Actinomycetota</taxon>
        <taxon>Actinomycetes</taxon>
        <taxon>Kitasatosporales</taxon>
        <taxon>Streptomycetaceae</taxon>
        <taxon>Streptomyces</taxon>
    </lineage>
</organism>
<reference evidence="3 4" key="1">
    <citation type="submission" date="2020-08" db="EMBL/GenBank/DDBJ databases">
        <title>Genomic Encyclopedia of Type Strains, Phase IV (KMG-IV): sequencing the most valuable type-strain genomes for metagenomic binning, comparative biology and taxonomic classification.</title>
        <authorList>
            <person name="Goeker M."/>
        </authorList>
    </citation>
    <scope>NUCLEOTIDE SEQUENCE [LARGE SCALE GENOMIC DNA]</scope>
    <source>
        <strain evidence="3 4">DSM 43350</strain>
    </source>
</reference>
<keyword evidence="2" id="KW-1133">Transmembrane helix</keyword>
<dbReference type="AlphaFoldDB" id="A0A7W9THX1"/>
<evidence type="ECO:0000256" key="2">
    <source>
        <dbReference type="SAM" id="Phobius"/>
    </source>
</evidence>
<evidence type="ECO:0000313" key="4">
    <source>
        <dbReference type="Proteomes" id="UP000591537"/>
    </source>
</evidence>